<dbReference type="Proteomes" id="UP000584867">
    <property type="component" value="Unassembled WGS sequence"/>
</dbReference>
<accession>A0A7W7ZVE6</accession>
<name>A0A7W7ZVE6_9BACT</name>
<protein>
    <recommendedName>
        <fullName evidence="3">Transcriptional regulator, AbiEi antitoxin, Type IV TA system</fullName>
    </recommendedName>
</protein>
<dbReference type="EMBL" id="JACHIO010000048">
    <property type="protein sequence ID" value="MBB5066907.1"/>
    <property type="molecule type" value="Genomic_DNA"/>
</dbReference>
<dbReference type="InterPro" id="IPR045738">
    <property type="entry name" value="DUF6088"/>
</dbReference>
<organism evidence="1 2">
    <name type="scientific">Granulicella mallensis</name>
    <dbReference type="NCBI Taxonomy" id="940614"/>
    <lineage>
        <taxon>Bacteria</taxon>
        <taxon>Pseudomonadati</taxon>
        <taxon>Acidobacteriota</taxon>
        <taxon>Terriglobia</taxon>
        <taxon>Terriglobales</taxon>
        <taxon>Acidobacteriaceae</taxon>
        <taxon>Granulicella</taxon>
    </lineage>
</organism>
<evidence type="ECO:0000313" key="1">
    <source>
        <dbReference type="EMBL" id="MBB5066907.1"/>
    </source>
</evidence>
<reference evidence="1 2" key="1">
    <citation type="submission" date="2020-08" db="EMBL/GenBank/DDBJ databases">
        <title>Genomic Encyclopedia of Type Strains, Phase IV (KMG-V): Genome sequencing to study the core and pangenomes of soil and plant-associated prokaryotes.</title>
        <authorList>
            <person name="Whitman W."/>
        </authorList>
    </citation>
    <scope>NUCLEOTIDE SEQUENCE [LARGE SCALE GENOMIC DNA]</scope>
    <source>
        <strain evidence="1 2">X5P3</strain>
    </source>
</reference>
<gene>
    <name evidence="1" type="ORF">HDF15_005297</name>
</gene>
<evidence type="ECO:0000313" key="2">
    <source>
        <dbReference type="Proteomes" id="UP000584867"/>
    </source>
</evidence>
<evidence type="ECO:0008006" key="3">
    <source>
        <dbReference type="Google" id="ProtNLM"/>
    </source>
</evidence>
<comment type="caution">
    <text evidence="1">The sequence shown here is derived from an EMBL/GenBank/DDBJ whole genome shotgun (WGS) entry which is preliminary data.</text>
</comment>
<proteinExistence type="predicted"/>
<dbReference type="RefSeq" id="WP_221314621.1">
    <property type="nucleotide sequence ID" value="NZ_JACHIO010000048.1"/>
</dbReference>
<sequence length="205" mass="22944">MSQTFEDKALYRIRGTGGGWAFSPRDFLDLGGRPTVDSGLHRLEKRGEIRRVIRGIYDYPRFSTLLDQSLSPDIDQVARALARKFRWRIQPSGATALNFLGLSTQVPARTVYLSDGPDRVYRVGNTTLAFEHTALKESGIELKESGLIVQALKSLGQEQITPEIISKIRAWLPESLRAKVLADTKTATGWVYSAIQQITQEDAHE</sequence>
<dbReference type="Pfam" id="PF19570">
    <property type="entry name" value="DUF6088"/>
    <property type="match status" value="1"/>
</dbReference>
<dbReference type="AlphaFoldDB" id="A0A7W7ZVE6"/>